<name>A0ABR1G2C3_AURAN</name>
<dbReference type="EMBL" id="JBBJCI010000142">
    <property type="protein sequence ID" value="KAK7242477.1"/>
    <property type="molecule type" value="Genomic_DNA"/>
</dbReference>
<evidence type="ECO:0000313" key="1">
    <source>
        <dbReference type="EMBL" id="KAK7242477.1"/>
    </source>
</evidence>
<dbReference type="GO" id="GO:0006886">
    <property type="term" value="P:intracellular protein transport"/>
    <property type="evidence" value="ECO:0007669"/>
    <property type="project" value="InterPro"/>
</dbReference>
<protein>
    <submittedName>
        <fullName evidence="1">Protein transporter</fullName>
    </submittedName>
</protein>
<dbReference type="Proteomes" id="UP001363151">
    <property type="component" value="Unassembled WGS sequence"/>
</dbReference>
<dbReference type="Pfam" id="PF03643">
    <property type="entry name" value="Vps26"/>
    <property type="match status" value="1"/>
</dbReference>
<dbReference type="InterPro" id="IPR028934">
    <property type="entry name" value="Vps26-related"/>
</dbReference>
<dbReference type="PANTHER" id="PTHR12233">
    <property type="entry name" value="VACUOLAR PROTEIN SORTING 26 RELATED"/>
    <property type="match status" value="1"/>
</dbReference>
<accession>A0ABR1G2C3</accession>
<sequence length="307" mass="34521">MAAQSEIEHSTLEIALRRVDRIYRPGDVVDGKLIVSARKGWAHKGISMKVTGSAQLQLSHRSMGLFESVSSVRPRELLRTQIELTPPGRFPDGVTEIPFEFELQALAGEALHESYHGVYINVCYTMACECKRGVMSKPLERDIEFIVEVPSKESPPADPRAFSITPESLENVRASSVAAIPRFKVSGKLHRQSCPINLPFTGEFVVEESQASVKSIELQLVRSETVRHPESGNTAREATEIQNIQIAEGDVCRNLVIPIYMIFPRLFTCPTMITDDFKVEFEVNLIVIFGDGYMITENFPIKLHRYR</sequence>
<dbReference type="InterPro" id="IPR014752">
    <property type="entry name" value="Arrestin-like_C"/>
</dbReference>
<dbReference type="KEGG" id="aaf:AURANDRAFT_27396"/>
<proteinExistence type="predicted"/>
<evidence type="ECO:0000313" key="2">
    <source>
        <dbReference type="Proteomes" id="UP001363151"/>
    </source>
</evidence>
<keyword evidence="2" id="KW-1185">Reference proteome</keyword>
<organism evidence="1 2">
    <name type="scientific">Aureococcus anophagefferens</name>
    <name type="common">Harmful bloom alga</name>
    <dbReference type="NCBI Taxonomy" id="44056"/>
    <lineage>
        <taxon>Eukaryota</taxon>
        <taxon>Sar</taxon>
        <taxon>Stramenopiles</taxon>
        <taxon>Ochrophyta</taxon>
        <taxon>Pelagophyceae</taxon>
        <taxon>Pelagomonadales</taxon>
        <taxon>Pelagomonadaceae</taxon>
        <taxon>Aureococcus</taxon>
    </lineage>
</organism>
<gene>
    <name evidence="1" type="primary">DSCR3</name>
    <name evidence="1" type="ORF">SO694_00017135</name>
</gene>
<comment type="caution">
    <text evidence="1">The sequence shown here is derived from an EMBL/GenBank/DDBJ whole genome shotgun (WGS) entry which is preliminary data.</text>
</comment>
<dbReference type="Gene3D" id="2.60.40.640">
    <property type="match status" value="2"/>
</dbReference>
<reference evidence="1 2" key="1">
    <citation type="submission" date="2024-03" db="EMBL/GenBank/DDBJ databases">
        <title>Aureococcus anophagefferens CCMP1851 and Kratosvirus quantuckense: Draft genome of a second virus-susceptible host strain in the model system.</title>
        <authorList>
            <person name="Chase E."/>
            <person name="Truchon A.R."/>
            <person name="Schepens W."/>
            <person name="Wilhelm S.W."/>
        </authorList>
    </citation>
    <scope>NUCLEOTIDE SEQUENCE [LARGE SCALE GENOMIC DNA]</scope>
    <source>
        <strain evidence="1 2">CCMP1851</strain>
    </source>
</reference>